<dbReference type="AlphaFoldDB" id="A0A846W8V2"/>
<reference evidence="2 3" key="1">
    <citation type="submission" date="2020-04" db="EMBL/GenBank/DDBJ databases">
        <title>MicrobeNet Type strains.</title>
        <authorList>
            <person name="Nicholson A.C."/>
        </authorList>
    </citation>
    <scope>NUCLEOTIDE SEQUENCE [LARGE SCALE GENOMIC DNA]</scope>
    <source>
        <strain evidence="2 3">DSM 44960</strain>
    </source>
</reference>
<keyword evidence="1" id="KW-1133">Transmembrane helix</keyword>
<dbReference type="SUPFAM" id="SSF48452">
    <property type="entry name" value="TPR-like"/>
    <property type="match status" value="1"/>
</dbReference>
<gene>
    <name evidence="2" type="ORF">HGA10_19630</name>
</gene>
<dbReference type="Proteomes" id="UP000572007">
    <property type="component" value="Unassembled WGS sequence"/>
</dbReference>
<feature type="transmembrane region" description="Helical" evidence="1">
    <location>
        <begin position="326"/>
        <end position="346"/>
    </location>
</feature>
<proteinExistence type="predicted"/>
<accession>A0A846W8V2</accession>
<dbReference type="InterPro" id="IPR011990">
    <property type="entry name" value="TPR-like_helical_dom_sf"/>
</dbReference>
<evidence type="ECO:0000256" key="1">
    <source>
        <dbReference type="SAM" id="Phobius"/>
    </source>
</evidence>
<evidence type="ECO:0000313" key="3">
    <source>
        <dbReference type="Proteomes" id="UP000572007"/>
    </source>
</evidence>
<dbReference type="EMBL" id="JAAXOM010000005">
    <property type="protein sequence ID" value="NKX89505.1"/>
    <property type="molecule type" value="Genomic_DNA"/>
</dbReference>
<evidence type="ECO:0000313" key="2">
    <source>
        <dbReference type="EMBL" id="NKX89505.1"/>
    </source>
</evidence>
<keyword evidence="1" id="KW-0812">Transmembrane</keyword>
<organism evidence="2 3">
    <name type="scientific">Nocardia coubleae</name>
    <dbReference type="NCBI Taxonomy" id="356147"/>
    <lineage>
        <taxon>Bacteria</taxon>
        <taxon>Bacillati</taxon>
        <taxon>Actinomycetota</taxon>
        <taxon>Actinomycetes</taxon>
        <taxon>Mycobacteriales</taxon>
        <taxon>Nocardiaceae</taxon>
        <taxon>Nocardia</taxon>
    </lineage>
</organism>
<protein>
    <recommendedName>
        <fullName evidence="4">Tetratricopeptide repeat protein</fullName>
    </recommendedName>
</protein>
<feature type="transmembrane region" description="Helical" evidence="1">
    <location>
        <begin position="223"/>
        <end position="244"/>
    </location>
</feature>
<feature type="transmembrane region" description="Helical" evidence="1">
    <location>
        <begin position="392"/>
        <end position="412"/>
    </location>
</feature>
<dbReference type="Gene3D" id="1.25.40.10">
    <property type="entry name" value="Tetratricopeptide repeat domain"/>
    <property type="match status" value="2"/>
</dbReference>
<sequence length="525" mass="56299">MTVEGALARARAARRIGRVEEARRVLGTALAHAHDDPDVLVELAEIAYESTEFDKALDYAGQAAVGDPESAGAHEMIAKASAARGDWATAFAHGDIVVRLFPDDASSWLLVAWLRAFGSPRDAVRARAALSEAIALSPEDVEVHRSAAAIYARLLDHDAARRHRAAGLEIDPTQPELLYLQARSEFTGLSGRTAAVATLRSLLAQTPTYDFARLMLAEICWRALMRLAAWVWVFAGCVAAMGIWGRPWLLRLLTVIFIAVLVRAWTGVFGALRDQLPPDYLRARTSRRPAVLLALVLAVAAGATVVVGAGAMWSADAAVVRFGCRLLVLGALGAALAHLLIFAAWFRRGQGDVPPEGGSGFAGRQLVVSTMVLVPVAVIVWFVRGWTRQPAVAGALSAVLGVALLTFLIEWIRELRPHGPVLRKPRVFVLVLVLVSVAAATTAAVWSGGREIDDGVLRSRAVVRAPAPSPSTVPVTPTPTLVRLPTVAPVPPMTTPRVLPMPTLYVPSYFRLPDVGRAPIVTPDR</sequence>
<comment type="caution">
    <text evidence="2">The sequence shown here is derived from an EMBL/GenBank/DDBJ whole genome shotgun (WGS) entry which is preliminary data.</text>
</comment>
<name>A0A846W8V2_9NOCA</name>
<feature type="transmembrane region" description="Helical" evidence="1">
    <location>
        <begin position="427"/>
        <end position="449"/>
    </location>
</feature>
<evidence type="ECO:0008006" key="4">
    <source>
        <dbReference type="Google" id="ProtNLM"/>
    </source>
</evidence>
<feature type="transmembrane region" description="Helical" evidence="1">
    <location>
        <begin position="292"/>
        <end position="314"/>
    </location>
</feature>
<feature type="transmembrane region" description="Helical" evidence="1">
    <location>
        <begin position="366"/>
        <end position="386"/>
    </location>
</feature>
<feature type="transmembrane region" description="Helical" evidence="1">
    <location>
        <begin position="250"/>
        <end position="272"/>
    </location>
</feature>
<keyword evidence="3" id="KW-1185">Reference proteome</keyword>
<keyword evidence="1" id="KW-0472">Membrane</keyword>
<dbReference type="RefSeq" id="WP_067636369.1">
    <property type="nucleotide sequence ID" value="NZ_JAAXOM010000005.1"/>
</dbReference>